<feature type="transmembrane region" description="Helical" evidence="1">
    <location>
        <begin position="123"/>
        <end position="147"/>
    </location>
</feature>
<keyword evidence="1" id="KW-1133">Transmembrane helix</keyword>
<evidence type="ECO:0000313" key="3">
    <source>
        <dbReference type="Proteomes" id="UP000319817"/>
    </source>
</evidence>
<keyword evidence="1" id="KW-0812">Transmembrane</keyword>
<name>A0A517P162_9BACT</name>
<feature type="transmembrane region" description="Helical" evidence="1">
    <location>
        <begin position="180"/>
        <end position="202"/>
    </location>
</feature>
<evidence type="ECO:0000313" key="2">
    <source>
        <dbReference type="EMBL" id="QDT13111.1"/>
    </source>
</evidence>
<feature type="transmembrane region" description="Helical" evidence="1">
    <location>
        <begin position="81"/>
        <end position="102"/>
    </location>
</feature>
<keyword evidence="3" id="KW-1185">Reference proteome</keyword>
<organism evidence="2 3">
    <name type="scientific">Stieleria marina</name>
    <dbReference type="NCBI Taxonomy" id="1930275"/>
    <lineage>
        <taxon>Bacteria</taxon>
        <taxon>Pseudomonadati</taxon>
        <taxon>Planctomycetota</taxon>
        <taxon>Planctomycetia</taxon>
        <taxon>Pirellulales</taxon>
        <taxon>Pirellulaceae</taxon>
        <taxon>Stieleria</taxon>
    </lineage>
</organism>
<dbReference type="RefSeq" id="WP_419189347.1">
    <property type="nucleotide sequence ID" value="NZ_CP036526.1"/>
</dbReference>
<reference evidence="2 3" key="1">
    <citation type="submission" date="2019-02" db="EMBL/GenBank/DDBJ databases">
        <title>Deep-cultivation of Planctomycetes and their phenomic and genomic characterization uncovers novel biology.</title>
        <authorList>
            <person name="Wiegand S."/>
            <person name="Jogler M."/>
            <person name="Boedeker C."/>
            <person name="Pinto D."/>
            <person name="Vollmers J."/>
            <person name="Rivas-Marin E."/>
            <person name="Kohn T."/>
            <person name="Peeters S.H."/>
            <person name="Heuer A."/>
            <person name="Rast P."/>
            <person name="Oberbeckmann S."/>
            <person name="Bunk B."/>
            <person name="Jeske O."/>
            <person name="Meyerdierks A."/>
            <person name="Storesund J.E."/>
            <person name="Kallscheuer N."/>
            <person name="Luecker S."/>
            <person name="Lage O.M."/>
            <person name="Pohl T."/>
            <person name="Merkel B.J."/>
            <person name="Hornburger P."/>
            <person name="Mueller R.-W."/>
            <person name="Bruemmer F."/>
            <person name="Labrenz M."/>
            <person name="Spormann A.M."/>
            <person name="Op den Camp H."/>
            <person name="Overmann J."/>
            <person name="Amann R."/>
            <person name="Jetten M.S.M."/>
            <person name="Mascher T."/>
            <person name="Medema M.H."/>
            <person name="Devos D.P."/>
            <person name="Kaster A.-K."/>
            <person name="Ovreas L."/>
            <person name="Rohde M."/>
            <person name="Galperin M.Y."/>
            <person name="Jogler C."/>
        </authorList>
    </citation>
    <scope>NUCLEOTIDE SEQUENCE [LARGE SCALE GENOMIC DNA]</scope>
    <source>
        <strain evidence="2 3">K23_9</strain>
    </source>
</reference>
<dbReference type="AlphaFoldDB" id="A0A517P162"/>
<accession>A0A517P162</accession>
<protein>
    <submittedName>
        <fullName evidence="2">Uncharacterized protein</fullName>
    </submittedName>
</protein>
<gene>
    <name evidence="2" type="ORF">K239x_51270</name>
</gene>
<evidence type="ECO:0000256" key="1">
    <source>
        <dbReference type="SAM" id="Phobius"/>
    </source>
</evidence>
<feature type="transmembrane region" description="Helical" evidence="1">
    <location>
        <begin position="208"/>
        <end position="232"/>
    </location>
</feature>
<proteinExistence type="predicted"/>
<feature type="transmembrane region" description="Helical" evidence="1">
    <location>
        <begin position="13"/>
        <end position="35"/>
    </location>
</feature>
<dbReference type="Proteomes" id="UP000319817">
    <property type="component" value="Chromosome"/>
</dbReference>
<dbReference type="EMBL" id="CP036526">
    <property type="protein sequence ID" value="QDT13111.1"/>
    <property type="molecule type" value="Genomic_DNA"/>
</dbReference>
<keyword evidence="1" id="KW-0472">Membrane</keyword>
<feature type="transmembrane region" description="Helical" evidence="1">
    <location>
        <begin position="153"/>
        <end position="173"/>
    </location>
</feature>
<sequence>MTQIPSGDSSRQWFLRGFAAGVMLMAAFNAASYFIRSAKWNSLAGVRSDSNESIGFPWLMWEGGNAYGGFYVDYPVLGLNVLAAIAVGILAGGVVACCTRRLNSLLSIYLNESQPTQKRPFQFSLWGMMIATTLVAVIAMLATRFAAHRETLIAIYVLGPLVLVAIAMIPGRLSWQTRVWVIIPTTLGLIAAAIGVGLNLRIDFDRVLLAIFLCWTPQSAIAALLLTAWLIWSAARSQRRAQSCDEGGVVVATSEMPA</sequence>